<comment type="caution">
    <text evidence="1">The sequence shown here is derived from an EMBL/GenBank/DDBJ whole genome shotgun (WGS) entry which is preliminary data.</text>
</comment>
<keyword evidence="2" id="KW-1185">Reference proteome</keyword>
<accession>A0A850R4X7</accession>
<dbReference type="Proteomes" id="UP000563523">
    <property type="component" value="Unassembled WGS sequence"/>
</dbReference>
<gene>
    <name evidence="1" type="ORF">HU830_07650</name>
</gene>
<protein>
    <submittedName>
        <fullName evidence="1">Uncharacterized protein</fullName>
    </submittedName>
</protein>
<evidence type="ECO:0000313" key="1">
    <source>
        <dbReference type="EMBL" id="NVY97021.1"/>
    </source>
</evidence>
<dbReference type="RefSeq" id="WP_176943185.1">
    <property type="nucleotide sequence ID" value="NZ_JABZEC010000007.1"/>
</dbReference>
<dbReference type="EMBL" id="JABZEC010000007">
    <property type="protein sequence ID" value="NVY97021.1"/>
    <property type="molecule type" value="Genomic_DNA"/>
</dbReference>
<proteinExistence type="predicted"/>
<sequence length="103" mass="11360">MPVLSQSPKRSISFPKQFPLKDKITPITDWTTLETIYTFSATATDSTEDEVSPTYYSVTLPADNLQVQLTGVSAIKLCQYSVTLSYSLEEAKLATAPAVKHRS</sequence>
<name>A0A850R4X7_9LACO</name>
<dbReference type="AlphaFoldDB" id="A0A850R4X7"/>
<organism evidence="1 2">
    <name type="scientific">Bombilactobacillus apium</name>
    <dbReference type="NCBI Taxonomy" id="2675299"/>
    <lineage>
        <taxon>Bacteria</taxon>
        <taxon>Bacillati</taxon>
        <taxon>Bacillota</taxon>
        <taxon>Bacilli</taxon>
        <taxon>Lactobacillales</taxon>
        <taxon>Lactobacillaceae</taxon>
        <taxon>Bombilactobacillus</taxon>
    </lineage>
</organism>
<evidence type="ECO:0000313" key="2">
    <source>
        <dbReference type="Proteomes" id="UP000563523"/>
    </source>
</evidence>
<reference evidence="1 2" key="1">
    <citation type="submission" date="2020-06" db="EMBL/GenBank/DDBJ databases">
        <authorList>
            <person name="Kang J."/>
        </authorList>
    </citation>
    <scope>NUCLEOTIDE SEQUENCE [LARGE SCALE GENOMIC DNA]</scope>
    <source>
        <strain evidence="1 2">DCY120</strain>
    </source>
</reference>